<reference evidence="4" key="1">
    <citation type="journal article" date="2016" name="Genome Biol. Evol.">
        <title>Comparative 'omics' of the Fusarium fujikuroi species complex highlights differences in genetic potential and metabolite synthesis.</title>
        <authorList>
            <person name="Niehaus E.-M."/>
            <person name="Muensterkoetter M."/>
            <person name="Proctor R.H."/>
            <person name="Brown D.W."/>
            <person name="Sharon A."/>
            <person name="Idan Y."/>
            <person name="Oren-Young L."/>
            <person name="Sieber C.M."/>
            <person name="Novak O."/>
            <person name="Pencik A."/>
            <person name="Tarkowska D."/>
            <person name="Hromadova K."/>
            <person name="Freeman S."/>
            <person name="Maymon M."/>
            <person name="Elazar M."/>
            <person name="Youssef S.A."/>
            <person name="El-Shabrawy E.S.M."/>
            <person name="Shalaby A.B.A."/>
            <person name="Houterman P."/>
            <person name="Brock N.L."/>
            <person name="Burkhardt I."/>
            <person name="Tsavkelova E.A."/>
            <person name="Dickschat J.S."/>
            <person name="Galuszka P."/>
            <person name="Gueldener U."/>
            <person name="Tudzynski B."/>
        </authorList>
    </citation>
    <scope>NUCLEOTIDE SEQUENCE [LARGE SCALE GENOMIC DNA]</scope>
    <source>
        <strain evidence="4">MRC7560</strain>
    </source>
</reference>
<sequence>MSLPITNLLPPPSPPQTPPAVTPPRHLLGIPEELQEKIWRLTLPEFRMHRVFIEIQSSYDEWCEPEPGDRPGLEGLEPLYLERPIYRWRQTIESPQPPAGLSVCRDSRRIMLSFFREFPRRCIRQLVQNDEGQNRFLDIDASEGNSNVGLCNPETDMLFVDGSSAMFPLNLRDLPVIGVSVQVEGVGGVGPSLACDHLARIVAPHYTPRLSHINAVFAWRKCIRVSHQHCDLTVPVGRPVAWTGSAGRLEAHLIQNWEFLYHAHDDTRITTGEQFHDQDVTRLDENDTDTNTMLVLSTILMSCECPKMVDVMTKWAATVTEEQMAQYHPK</sequence>
<dbReference type="InterPro" id="IPR045518">
    <property type="entry name" value="2EXR"/>
</dbReference>
<evidence type="ECO:0000259" key="2">
    <source>
        <dbReference type="Pfam" id="PF20150"/>
    </source>
</evidence>
<dbReference type="EMBL" id="FCQH01000019">
    <property type="protein sequence ID" value="CVL07106.1"/>
    <property type="molecule type" value="Genomic_DNA"/>
</dbReference>
<evidence type="ECO:0000313" key="4">
    <source>
        <dbReference type="Proteomes" id="UP000184255"/>
    </source>
</evidence>
<feature type="domain" description="2EXR" evidence="2">
    <location>
        <begin position="31"/>
        <end position="157"/>
    </location>
</feature>
<proteinExistence type="predicted"/>
<accession>A0A1L7UIX3</accession>
<comment type="caution">
    <text evidence="3">The sequence shown here is derived from an EMBL/GenBank/DDBJ whole genome shotgun (WGS) entry which is preliminary data.</text>
</comment>
<dbReference type="Pfam" id="PF20150">
    <property type="entry name" value="2EXR"/>
    <property type="match status" value="1"/>
</dbReference>
<evidence type="ECO:0000256" key="1">
    <source>
        <dbReference type="SAM" id="MobiDB-lite"/>
    </source>
</evidence>
<evidence type="ECO:0000313" key="3">
    <source>
        <dbReference type="EMBL" id="CVL07106.1"/>
    </source>
</evidence>
<feature type="region of interest" description="Disordered" evidence="1">
    <location>
        <begin position="1"/>
        <end position="25"/>
    </location>
</feature>
<dbReference type="GeneID" id="65094508"/>
<protein>
    <recommendedName>
        <fullName evidence="2">2EXR domain-containing protein</fullName>
    </recommendedName>
</protein>
<dbReference type="AlphaFoldDB" id="A0A1L7UIX3"/>
<name>A0A1L7UIX3_FUSMA</name>
<dbReference type="RefSeq" id="XP_041690289.1">
    <property type="nucleotide sequence ID" value="XM_041824850.1"/>
</dbReference>
<gene>
    <name evidence="3" type="ORF">FMAN_15266</name>
</gene>
<keyword evidence="4" id="KW-1185">Reference proteome</keyword>
<dbReference type="VEuPathDB" id="FungiDB:FMAN_15266"/>
<feature type="compositionally biased region" description="Pro residues" evidence="1">
    <location>
        <begin position="9"/>
        <end position="22"/>
    </location>
</feature>
<dbReference type="Proteomes" id="UP000184255">
    <property type="component" value="Unassembled WGS sequence"/>
</dbReference>
<organism evidence="3 4">
    <name type="scientific">Fusarium mangiferae</name>
    <name type="common">Mango malformation disease fungus</name>
    <dbReference type="NCBI Taxonomy" id="192010"/>
    <lineage>
        <taxon>Eukaryota</taxon>
        <taxon>Fungi</taxon>
        <taxon>Dikarya</taxon>
        <taxon>Ascomycota</taxon>
        <taxon>Pezizomycotina</taxon>
        <taxon>Sordariomycetes</taxon>
        <taxon>Hypocreomycetidae</taxon>
        <taxon>Hypocreales</taxon>
        <taxon>Nectriaceae</taxon>
        <taxon>Fusarium</taxon>
        <taxon>Fusarium fujikuroi species complex</taxon>
    </lineage>
</organism>